<gene>
    <name evidence="1" type="ORF">Zmor_025082</name>
</gene>
<sequence length="137" mass="15224">MKNKSAPHNVFLTKNFHQVSALSHPFSRIVQQETSFFELIAGRNSLCCALIKLSRSCRPYDFSATNNGFVTKATRAVSSPLRFLFSQGETAINATRKKSSMFLKNPPSQVEMCFAAFSRSCCTAVSFSCDTAFERST</sequence>
<evidence type="ECO:0000313" key="2">
    <source>
        <dbReference type="Proteomes" id="UP001168821"/>
    </source>
</evidence>
<comment type="caution">
    <text evidence="1">The sequence shown here is derived from an EMBL/GenBank/DDBJ whole genome shotgun (WGS) entry which is preliminary data.</text>
</comment>
<dbReference type="Proteomes" id="UP001168821">
    <property type="component" value="Unassembled WGS sequence"/>
</dbReference>
<protein>
    <submittedName>
        <fullName evidence="1">Uncharacterized protein</fullName>
    </submittedName>
</protein>
<accession>A0AA38HTB6</accession>
<name>A0AA38HTB6_9CUCU</name>
<dbReference type="EMBL" id="JALNTZ010000008">
    <property type="protein sequence ID" value="KAJ3642282.1"/>
    <property type="molecule type" value="Genomic_DNA"/>
</dbReference>
<evidence type="ECO:0000313" key="1">
    <source>
        <dbReference type="EMBL" id="KAJ3642282.1"/>
    </source>
</evidence>
<dbReference type="AlphaFoldDB" id="A0AA38HTB6"/>
<proteinExistence type="predicted"/>
<reference evidence="1" key="1">
    <citation type="journal article" date="2023" name="G3 (Bethesda)">
        <title>Whole genome assemblies of Zophobas morio and Tenebrio molitor.</title>
        <authorList>
            <person name="Kaur S."/>
            <person name="Stinson S.A."/>
            <person name="diCenzo G.C."/>
        </authorList>
    </citation>
    <scope>NUCLEOTIDE SEQUENCE</scope>
    <source>
        <strain evidence="1">QUZm001</strain>
    </source>
</reference>
<organism evidence="1 2">
    <name type="scientific">Zophobas morio</name>
    <dbReference type="NCBI Taxonomy" id="2755281"/>
    <lineage>
        <taxon>Eukaryota</taxon>
        <taxon>Metazoa</taxon>
        <taxon>Ecdysozoa</taxon>
        <taxon>Arthropoda</taxon>
        <taxon>Hexapoda</taxon>
        <taxon>Insecta</taxon>
        <taxon>Pterygota</taxon>
        <taxon>Neoptera</taxon>
        <taxon>Endopterygota</taxon>
        <taxon>Coleoptera</taxon>
        <taxon>Polyphaga</taxon>
        <taxon>Cucujiformia</taxon>
        <taxon>Tenebrionidae</taxon>
        <taxon>Zophobas</taxon>
    </lineage>
</organism>
<keyword evidence="2" id="KW-1185">Reference proteome</keyword>